<dbReference type="EMBL" id="JACHJR010000003">
    <property type="protein sequence ID" value="MBB4951942.1"/>
    <property type="molecule type" value="Genomic_DNA"/>
</dbReference>
<feature type="region of interest" description="Disordered" evidence="1">
    <location>
        <begin position="197"/>
        <end position="233"/>
    </location>
</feature>
<evidence type="ECO:0000313" key="3">
    <source>
        <dbReference type="EMBL" id="MBB4951942.1"/>
    </source>
</evidence>
<reference evidence="3 4" key="1">
    <citation type="submission" date="2020-08" db="EMBL/GenBank/DDBJ databases">
        <title>Sequencing the genomes of 1000 actinobacteria strains.</title>
        <authorList>
            <person name="Klenk H.-P."/>
        </authorList>
    </citation>
    <scope>NUCLEOTIDE SEQUENCE [LARGE SCALE GENOMIC DNA]</scope>
    <source>
        <strain evidence="3 4">DSM 44786</strain>
    </source>
</reference>
<protein>
    <submittedName>
        <fullName evidence="3">Uncharacterized protein</fullName>
    </submittedName>
</protein>
<feature type="compositionally biased region" description="Acidic residues" evidence="1">
    <location>
        <begin position="11"/>
        <end position="39"/>
    </location>
</feature>
<evidence type="ECO:0000256" key="1">
    <source>
        <dbReference type="SAM" id="MobiDB-lite"/>
    </source>
</evidence>
<accession>A0A7W7WLL6</accession>
<evidence type="ECO:0000313" key="4">
    <source>
        <dbReference type="Proteomes" id="UP000573327"/>
    </source>
</evidence>
<proteinExistence type="predicted"/>
<organism evidence="3 4">
    <name type="scientific">Kitasatospora gansuensis</name>
    <dbReference type="NCBI Taxonomy" id="258050"/>
    <lineage>
        <taxon>Bacteria</taxon>
        <taxon>Bacillati</taxon>
        <taxon>Actinomycetota</taxon>
        <taxon>Actinomycetes</taxon>
        <taxon>Kitasatosporales</taxon>
        <taxon>Streptomycetaceae</taxon>
        <taxon>Kitasatospora</taxon>
    </lineage>
</organism>
<feature type="compositionally biased region" description="Basic and acidic residues" evidence="1">
    <location>
        <begin position="1"/>
        <end position="10"/>
    </location>
</feature>
<keyword evidence="2" id="KW-1133">Transmembrane helix</keyword>
<feature type="region of interest" description="Disordered" evidence="1">
    <location>
        <begin position="1"/>
        <end position="39"/>
    </location>
</feature>
<feature type="transmembrane region" description="Helical" evidence="2">
    <location>
        <begin position="174"/>
        <end position="194"/>
    </location>
</feature>
<sequence length="338" mass="35669">MSTSVEHTEQDQDVEVEDVELDQDVEDVEDQVEDEDEGEGMEERVEAMAQAFTVRLLAAVLVVRKSTTTACVPVRAVITGSPYVWARLWAPVASRLGEHSEERSTIAAGLSQARAAELAKLTDPVAIATKKAGYAEADKAARKEQFSQLGNIGIGVGIAAFLGIPMAWQFIGPWVSTIAWSCIGLWCVAAMAHAPKARTAPKPSPRPIVTTASGTGTTATTAPAPARAETRPTTLSPAELITALERMVALRAMSDGGLGKVHLAEALVSFQRSGLYPGMKTRDFSPIVKATGLPTDEGVRVGKKVTTGLTFKLLQAHLGRPPQAPAQQAPAASPATAV</sequence>
<evidence type="ECO:0000256" key="2">
    <source>
        <dbReference type="SAM" id="Phobius"/>
    </source>
</evidence>
<dbReference type="Proteomes" id="UP000573327">
    <property type="component" value="Unassembled WGS sequence"/>
</dbReference>
<name>A0A7W7WLL6_9ACTN</name>
<keyword evidence="2" id="KW-0812">Transmembrane</keyword>
<dbReference type="AlphaFoldDB" id="A0A7W7WLL6"/>
<comment type="caution">
    <text evidence="3">The sequence shown here is derived from an EMBL/GenBank/DDBJ whole genome shotgun (WGS) entry which is preliminary data.</text>
</comment>
<dbReference type="RefSeq" id="WP_184926015.1">
    <property type="nucleotide sequence ID" value="NZ_JACHJR010000003.1"/>
</dbReference>
<keyword evidence="2" id="KW-0472">Membrane</keyword>
<feature type="compositionally biased region" description="Low complexity" evidence="1">
    <location>
        <begin position="210"/>
        <end position="233"/>
    </location>
</feature>
<gene>
    <name evidence="3" type="ORF">F4556_007596</name>
</gene>
<keyword evidence="4" id="KW-1185">Reference proteome</keyword>
<feature type="transmembrane region" description="Helical" evidence="2">
    <location>
        <begin position="149"/>
        <end position="168"/>
    </location>
</feature>